<evidence type="ECO:0000313" key="3">
    <source>
        <dbReference type="Proteomes" id="UP000048289"/>
    </source>
</evidence>
<dbReference type="AlphaFoldDB" id="A0A655AES8"/>
<evidence type="ECO:0000313" key="4">
    <source>
        <dbReference type="Proteomes" id="UP000049023"/>
    </source>
</evidence>
<accession>A0A655AES8</accession>
<evidence type="ECO:0000313" key="2">
    <source>
        <dbReference type="EMBL" id="CKT08199.1"/>
    </source>
</evidence>
<protein>
    <submittedName>
        <fullName evidence="2">Uncharacterized protein</fullName>
    </submittedName>
</protein>
<name>A0A655AES8_MYCTX</name>
<organism evidence="2 4">
    <name type="scientific">Mycobacterium tuberculosis</name>
    <dbReference type="NCBI Taxonomy" id="1773"/>
    <lineage>
        <taxon>Bacteria</taxon>
        <taxon>Bacillati</taxon>
        <taxon>Actinomycetota</taxon>
        <taxon>Actinomycetes</taxon>
        <taxon>Mycobacteriales</taxon>
        <taxon>Mycobacteriaceae</taxon>
        <taxon>Mycobacterium</taxon>
        <taxon>Mycobacterium tuberculosis complex</taxon>
    </lineage>
</organism>
<reference evidence="3 4" key="1">
    <citation type="submission" date="2015-03" db="EMBL/GenBank/DDBJ databases">
        <authorList>
            <consortium name="Pathogen Informatics"/>
        </authorList>
    </citation>
    <scope>NUCLEOTIDE SEQUENCE [LARGE SCALE GENOMIC DNA]</scope>
    <source>
        <strain evidence="2 4">Bir 187</strain>
        <strain evidence="1 3">G09901357</strain>
    </source>
</reference>
<dbReference type="EMBL" id="CNFU01001141">
    <property type="protein sequence ID" value="CKT08199.1"/>
    <property type="molecule type" value="Genomic_DNA"/>
</dbReference>
<sequence length="261" mass="27507">MGRLDAVQPLNGAPLSTAVLAADVQAAGAVVVIQQDVVAADVAVEGERQIHDGKLQSLGHEDGHDLHRRGVAVQPAIVFRRAGTRLGLAAQPIAQPGQAEPLAMSGLVQQLRNVRQVCQVPFAAALAQHAPAHPGQLSGLKHRGHTAMACVVGPLAQRAGHPIGQRIALGGKRFRGLTEEHRARGGADQPAALRRVERLQQAQPVLGGLRGEHVGVTGVDRRDARLRQRIPARPRVFVMLDDHRDVCGHHGPPGEGGPAGQ</sequence>
<dbReference type="Proteomes" id="UP000048289">
    <property type="component" value="Unassembled WGS sequence"/>
</dbReference>
<dbReference type="Proteomes" id="UP000049023">
    <property type="component" value="Unassembled WGS sequence"/>
</dbReference>
<dbReference type="EMBL" id="CFOE01000742">
    <property type="protein sequence ID" value="CFE45331.1"/>
    <property type="molecule type" value="Genomic_DNA"/>
</dbReference>
<gene>
    <name evidence="1" type="ORF">ERS007681_03811</name>
    <name evidence="2" type="ORF">ERS027661_03911</name>
</gene>
<proteinExistence type="predicted"/>
<evidence type="ECO:0000313" key="1">
    <source>
        <dbReference type="EMBL" id="CFE45331.1"/>
    </source>
</evidence>